<keyword evidence="11 12" id="KW-0472">Membrane</keyword>
<keyword evidence="4" id="KW-0645">Protease</keyword>
<keyword evidence="7" id="KW-0378">Hydrolase</keyword>
<evidence type="ECO:0000256" key="6">
    <source>
        <dbReference type="ARBA" id="ARBA00022723"/>
    </source>
</evidence>
<dbReference type="EMBL" id="AP025628">
    <property type="protein sequence ID" value="BDG61467.1"/>
    <property type="molecule type" value="Genomic_DNA"/>
</dbReference>
<dbReference type="RefSeq" id="WP_264842114.1">
    <property type="nucleotide sequence ID" value="NZ_AP025628.1"/>
</dbReference>
<dbReference type="KEGG" id="cmic:caldi_25570"/>
<keyword evidence="15" id="KW-1185">Reference proteome</keyword>
<dbReference type="AlphaFoldDB" id="A0AA35CPB8"/>
<dbReference type="PANTHER" id="PTHR39188">
    <property type="entry name" value="MEMBRANE-ASSOCIATED ZINC METALLOPROTEASE M50B"/>
    <property type="match status" value="1"/>
</dbReference>
<keyword evidence="10" id="KW-0482">Metalloprotease</keyword>
<organism evidence="14 15">
    <name type="scientific">Caldinitratiruptor microaerophilus</name>
    <dbReference type="NCBI Taxonomy" id="671077"/>
    <lineage>
        <taxon>Bacteria</taxon>
        <taxon>Bacillati</taxon>
        <taxon>Bacillota</taxon>
        <taxon>Clostridia</taxon>
        <taxon>Eubacteriales</taxon>
        <taxon>Symbiobacteriaceae</taxon>
        <taxon>Caldinitratiruptor</taxon>
    </lineage>
</organism>
<keyword evidence="9 12" id="KW-1133">Transmembrane helix</keyword>
<dbReference type="PANTHER" id="PTHR39188:SF3">
    <property type="entry name" value="STAGE IV SPORULATION PROTEIN FB"/>
    <property type="match status" value="1"/>
</dbReference>
<keyword evidence="6" id="KW-0479">Metal-binding</keyword>
<gene>
    <name evidence="14" type="ORF">caldi_25570</name>
</gene>
<comment type="subcellular location">
    <subcellularLocation>
        <location evidence="2">Membrane</location>
        <topology evidence="2">Multi-pass membrane protein</topology>
    </subcellularLocation>
</comment>
<evidence type="ECO:0000313" key="15">
    <source>
        <dbReference type="Proteomes" id="UP001163687"/>
    </source>
</evidence>
<keyword evidence="5 12" id="KW-0812">Transmembrane</keyword>
<evidence type="ECO:0000256" key="4">
    <source>
        <dbReference type="ARBA" id="ARBA00022670"/>
    </source>
</evidence>
<dbReference type="Proteomes" id="UP001163687">
    <property type="component" value="Chromosome"/>
</dbReference>
<dbReference type="Pfam" id="PF02163">
    <property type="entry name" value="Peptidase_M50"/>
    <property type="match status" value="2"/>
</dbReference>
<name>A0AA35CPB8_9FIRM</name>
<dbReference type="InterPro" id="IPR008915">
    <property type="entry name" value="Peptidase_M50"/>
</dbReference>
<evidence type="ECO:0000256" key="7">
    <source>
        <dbReference type="ARBA" id="ARBA00022801"/>
    </source>
</evidence>
<evidence type="ECO:0000256" key="9">
    <source>
        <dbReference type="ARBA" id="ARBA00022989"/>
    </source>
</evidence>
<evidence type="ECO:0000256" key="3">
    <source>
        <dbReference type="ARBA" id="ARBA00007931"/>
    </source>
</evidence>
<evidence type="ECO:0000259" key="13">
    <source>
        <dbReference type="Pfam" id="PF02163"/>
    </source>
</evidence>
<evidence type="ECO:0000256" key="2">
    <source>
        <dbReference type="ARBA" id="ARBA00004141"/>
    </source>
</evidence>
<feature type="domain" description="Peptidase M50" evidence="13">
    <location>
        <begin position="35"/>
        <end position="100"/>
    </location>
</feature>
<feature type="transmembrane region" description="Helical" evidence="12">
    <location>
        <begin position="12"/>
        <end position="29"/>
    </location>
</feature>
<evidence type="ECO:0000256" key="5">
    <source>
        <dbReference type="ARBA" id="ARBA00022692"/>
    </source>
</evidence>
<evidence type="ECO:0000256" key="10">
    <source>
        <dbReference type="ARBA" id="ARBA00023049"/>
    </source>
</evidence>
<feature type="domain" description="Peptidase M50" evidence="13">
    <location>
        <begin position="113"/>
        <end position="167"/>
    </location>
</feature>
<evidence type="ECO:0000256" key="8">
    <source>
        <dbReference type="ARBA" id="ARBA00022833"/>
    </source>
</evidence>
<comment type="similarity">
    <text evidence="3">Belongs to the peptidase M50B family.</text>
</comment>
<sequence length="292" mass="31324">MRLRLGPALRLEVDPLFVVLLAVPVFLGYPVHGLLVAGSLAAHELAHLLVAAVMGVEVESLRLSPVGGSLRLAVDLGQEPQIEVPVALAGPVQSFFLAGLGHLLRGAPLWDQALVEFFLNLNLSLGFFNLLPALPLDGGRALRGLLAHRHGPAQVTRWMAAAGRVSGVVLFAAGVLAAGAGRPLWTALVGGPLIFLEAGREQEALLYRSMRSLLRRRGGLRERRVIPARTLVALGSCRLREVLPHLASRSYQLVLVVDESLEPLGTLTETRLVEAFTHLGPEATLAALLERR</sequence>
<keyword evidence="8" id="KW-0862">Zinc</keyword>
<dbReference type="GO" id="GO:0006508">
    <property type="term" value="P:proteolysis"/>
    <property type="evidence" value="ECO:0007669"/>
    <property type="project" value="UniProtKB-KW"/>
</dbReference>
<evidence type="ECO:0000256" key="1">
    <source>
        <dbReference type="ARBA" id="ARBA00001947"/>
    </source>
</evidence>
<accession>A0AA35CPB8</accession>
<dbReference type="GO" id="GO:0008237">
    <property type="term" value="F:metallopeptidase activity"/>
    <property type="evidence" value="ECO:0007669"/>
    <property type="project" value="UniProtKB-KW"/>
</dbReference>
<comment type="cofactor">
    <cofactor evidence="1">
        <name>Zn(2+)</name>
        <dbReference type="ChEBI" id="CHEBI:29105"/>
    </cofactor>
</comment>
<evidence type="ECO:0000256" key="11">
    <source>
        <dbReference type="ARBA" id="ARBA00023136"/>
    </source>
</evidence>
<evidence type="ECO:0000313" key="14">
    <source>
        <dbReference type="EMBL" id="BDG61467.1"/>
    </source>
</evidence>
<reference evidence="14" key="1">
    <citation type="submission" date="2022-03" db="EMBL/GenBank/DDBJ databases">
        <title>Complete genome sequence of Caldinitratiruptor microaerophilus.</title>
        <authorList>
            <person name="Mukaiyama R."/>
            <person name="Nishiyama T."/>
            <person name="Ueda K."/>
        </authorList>
    </citation>
    <scope>NUCLEOTIDE SEQUENCE</scope>
    <source>
        <strain evidence="14">JCM 16183</strain>
    </source>
</reference>
<evidence type="ECO:0000256" key="12">
    <source>
        <dbReference type="SAM" id="Phobius"/>
    </source>
</evidence>
<dbReference type="GO" id="GO:0016020">
    <property type="term" value="C:membrane"/>
    <property type="evidence" value="ECO:0007669"/>
    <property type="project" value="UniProtKB-SubCell"/>
</dbReference>
<protein>
    <submittedName>
        <fullName evidence="14">Peptidase M50</fullName>
    </submittedName>
</protein>
<proteinExistence type="inferred from homology"/>
<dbReference type="GO" id="GO:0046872">
    <property type="term" value="F:metal ion binding"/>
    <property type="evidence" value="ECO:0007669"/>
    <property type="project" value="UniProtKB-KW"/>
</dbReference>